<dbReference type="AlphaFoldDB" id="A0A369TII4"/>
<keyword evidence="5" id="KW-1185">Reference proteome</keyword>
<feature type="coiled-coil region" evidence="2">
    <location>
        <begin position="203"/>
        <end position="230"/>
    </location>
</feature>
<evidence type="ECO:0000313" key="5">
    <source>
        <dbReference type="Proteomes" id="UP000253977"/>
    </source>
</evidence>
<proteinExistence type="predicted"/>
<evidence type="ECO:0000256" key="3">
    <source>
        <dbReference type="SAM" id="MobiDB-lite"/>
    </source>
</evidence>
<evidence type="ECO:0000313" key="4">
    <source>
        <dbReference type="EMBL" id="RDD65050.1"/>
    </source>
</evidence>
<feature type="compositionally biased region" description="Low complexity" evidence="3">
    <location>
        <begin position="144"/>
        <end position="154"/>
    </location>
</feature>
<name>A0A369TII4_9RHOB</name>
<dbReference type="GO" id="GO:0030313">
    <property type="term" value="C:cell envelope"/>
    <property type="evidence" value="ECO:0007669"/>
    <property type="project" value="UniProtKB-SubCell"/>
</dbReference>
<sequence>MKYSRLLIGFIAIALALWIIIGEQMSGASANAFVNARLVTVRSEVAGTVEMPVRSLGSRIGEGERVATITDPLVDRVRLNDLVMERSFLSSEALRLEAYQKSTNEILQSLEARSERYTENRLEDLRIRLEHARARLSLLEEQGAGDATPATTDAVNPDNGRLPGEPQLPALALDYARERVEVLEIALRAAESGVFLGDGYNDAPNAEQRAVELRSEVAATEAAIADVERRKTAVDERVGRERQRVNGLTGGDILAPVTGLFWEVMAADGEHLERGDPVLKMVDCGSLMVNLSVSEGIYNTLEVGQTAEFRPLGGSDVFDGTVTRLAGAGAATIYRNLAVAPSQQHLERYDVTLLVPGLKDDPELSCAIGRTGRVFFDRRPLDWLRRIF</sequence>
<feature type="region of interest" description="Disordered" evidence="3">
    <location>
        <begin position="140"/>
        <end position="162"/>
    </location>
</feature>
<dbReference type="RefSeq" id="WP_114512086.1">
    <property type="nucleotide sequence ID" value="NZ_QPMK01000015.1"/>
</dbReference>
<dbReference type="Proteomes" id="UP000253977">
    <property type="component" value="Unassembled WGS sequence"/>
</dbReference>
<dbReference type="EMBL" id="QPMK01000015">
    <property type="protein sequence ID" value="RDD65050.1"/>
    <property type="molecule type" value="Genomic_DNA"/>
</dbReference>
<evidence type="ECO:0000256" key="2">
    <source>
        <dbReference type="SAM" id="Coils"/>
    </source>
</evidence>
<dbReference type="InterPro" id="IPR050739">
    <property type="entry name" value="MFP"/>
</dbReference>
<comment type="caution">
    <text evidence="4">The sequence shown here is derived from an EMBL/GenBank/DDBJ whole genome shotgun (WGS) entry which is preliminary data.</text>
</comment>
<accession>A0A369TII4</accession>
<comment type="subcellular location">
    <subcellularLocation>
        <location evidence="1">Cell envelope</location>
    </subcellularLocation>
</comment>
<dbReference type="PANTHER" id="PTHR30386">
    <property type="entry name" value="MEMBRANE FUSION SUBUNIT OF EMRAB-TOLC MULTIDRUG EFFLUX PUMP"/>
    <property type="match status" value="1"/>
</dbReference>
<dbReference type="OrthoDB" id="7477732at2"/>
<protein>
    <submittedName>
        <fullName evidence="4">HlyD family efflux transporter periplasmic adaptor subunit</fullName>
    </submittedName>
</protein>
<reference evidence="4 5" key="1">
    <citation type="submission" date="2018-07" db="EMBL/GenBank/DDBJ databases">
        <title>Thalassococcus profundi sp. nov., a marine bacterium isolated from deep seawater of Okinawa Trough.</title>
        <authorList>
            <person name="Yu M."/>
        </authorList>
    </citation>
    <scope>NUCLEOTIDE SEQUENCE [LARGE SCALE GENOMIC DNA]</scope>
    <source>
        <strain evidence="4 5">WRAS1</strain>
    </source>
</reference>
<dbReference type="PANTHER" id="PTHR30386:SF19">
    <property type="entry name" value="MULTIDRUG EXPORT PROTEIN EMRA-RELATED"/>
    <property type="match status" value="1"/>
</dbReference>
<organism evidence="4 5">
    <name type="scientific">Thalassococcus profundi</name>
    <dbReference type="NCBI Taxonomy" id="2282382"/>
    <lineage>
        <taxon>Bacteria</taxon>
        <taxon>Pseudomonadati</taxon>
        <taxon>Pseudomonadota</taxon>
        <taxon>Alphaproteobacteria</taxon>
        <taxon>Rhodobacterales</taxon>
        <taxon>Roseobacteraceae</taxon>
        <taxon>Thalassococcus</taxon>
    </lineage>
</organism>
<evidence type="ECO:0000256" key="1">
    <source>
        <dbReference type="ARBA" id="ARBA00004196"/>
    </source>
</evidence>
<gene>
    <name evidence="4" type="ORF">DU478_16570</name>
</gene>
<keyword evidence="2" id="KW-0175">Coiled coil</keyword>